<keyword evidence="4" id="KW-1185">Reference proteome</keyword>
<dbReference type="SUPFAM" id="SSF55785">
    <property type="entry name" value="PYP-like sensor domain (PAS domain)"/>
    <property type="match status" value="2"/>
</dbReference>
<dbReference type="InterPro" id="IPR013767">
    <property type="entry name" value="PAS_fold"/>
</dbReference>
<dbReference type="Gene3D" id="3.30.70.270">
    <property type="match status" value="1"/>
</dbReference>
<dbReference type="NCBIfam" id="TIGR00229">
    <property type="entry name" value="sensory_box"/>
    <property type="match status" value="1"/>
</dbReference>
<name>A0A1C3RL87_9PROT</name>
<reference evidence="3 4" key="1">
    <citation type="submission" date="2016-07" db="EMBL/GenBank/DDBJ databases">
        <authorList>
            <person name="Lefevre C.T."/>
        </authorList>
    </citation>
    <scope>NUCLEOTIDE SEQUENCE [LARGE SCALE GENOMIC DNA]</scope>
    <source>
        <strain evidence="3">PR1</strain>
    </source>
</reference>
<gene>
    <name evidence="3" type="ORF">MTBPR1_80098</name>
</gene>
<dbReference type="Pfam" id="PF13426">
    <property type="entry name" value="PAS_9"/>
    <property type="match status" value="1"/>
</dbReference>
<dbReference type="OrthoDB" id="9814202at2"/>
<dbReference type="GO" id="GO:0003824">
    <property type="term" value="F:catalytic activity"/>
    <property type="evidence" value="ECO:0007669"/>
    <property type="project" value="UniProtKB-ARBA"/>
</dbReference>
<evidence type="ECO:0000313" key="4">
    <source>
        <dbReference type="Proteomes" id="UP000231658"/>
    </source>
</evidence>
<dbReference type="PANTHER" id="PTHR46663:SF2">
    <property type="entry name" value="GGDEF DOMAIN-CONTAINING PROTEIN"/>
    <property type="match status" value="1"/>
</dbReference>
<dbReference type="InterPro" id="IPR052163">
    <property type="entry name" value="DGC-Regulatory_Protein"/>
</dbReference>
<feature type="domain" description="PAS" evidence="1">
    <location>
        <begin position="148"/>
        <end position="218"/>
    </location>
</feature>
<dbReference type="InterPro" id="IPR000160">
    <property type="entry name" value="GGDEF_dom"/>
</dbReference>
<dbReference type="PROSITE" id="PS50112">
    <property type="entry name" value="PAS"/>
    <property type="match status" value="1"/>
</dbReference>
<dbReference type="InterPro" id="IPR000014">
    <property type="entry name" value="PAS"/>
</dbReference>
<dbReference type="InterPro" id="IPR035965">
    <property type="entry name" value="PAS-like_dom_sf"/>
</dbReference>
<dbReference type="AlphaFoldDB" id="A0A1C3RL87"/>
<dbReference type="InterPro" id="IPR043128">
    <property type="entry name" value="Rev_trsase/Diguanyl_cyclase"/>
</dbReference>
<dbReference type="Gene3D" id="3.30.450.20">
    <property type="entry name" value="PAS domain"/>
    <property type="match status" value="2"/>
</dbReference>
<sequence>MGIWVKRNIMTNRETVVEINEFDLAQAGWGMKLIEKASNLFMICYEDHIQYMNPAGLKLIGAESHNDVLNKPIIDFIHQDYKDFLSFGLEVLAEEDDFVPLKLTTLDDKSLDVKLLINELQLGPMTAYIVEVQDITAYKRASEAVRDREHRIKSILNTVSEGIITFNSDGVIQTFNPAAEKVFAMAAREAIGKHIEELMPEGTRDKYRRIFERKISHGRSKMMGRAIEFEGLNQDKGEFPLEMTVSSAQVGSERLFTAVLRDITERIQNVERIRHMAHHDTLTGLPNRHLFKDRLFHAIKLSKRYDKCLVLMFIDLDKFKPINDTLGHEAGDTVLIEVARRFRNIIRESDTVARIGGDEFIILLEELDTTESGPLVAQKVLDCLKEPIIAAGEECYLGSSIGMSCFPEDSMDAEELMRCADEAMYAVKTSGRNGFKLYDSALSILGTK</sequence>
<accession>A0A1C3RL87</accession>
<dbReference type="CDD" id="cd01949">
    <property type="entry name" value="GGDEF"/>
    <property type="match status" value="1"/>
</dbReference>
<dbReference type="PROSITE" id="PS50887">
    <property type="entry name" value="GGDEF"/>
    <property type="match status" value="1"/>
</dbReference>
<dbReference type="GO" id="GO:0006355">
    <property type="term" value="P:regulation of DNA-templated transcription"/>
    <property type="evidence" value="ECO:0007669"/>
    <property type="project" value="InterPro"/>
</dbReference>
<organism evidence="3 4">
    <name type="scientific">Candidatus Terasakiella magnetica</name>
    <dbReference type="NCBI Taxonomy" id="1867952"/>
    <lineage>
        <taxon>Bacteria</taxon>
        <taxon>Pseudomonadati</taxon>
        <taxon>Pseudomonadota</taxon>
        <taxon>Alphaproteobacteria</taxon>
        <taxon>Rhodospirillales</taxon>
        <taxon>Terasakiellaceae</taxon>
        <taxon>Terasakiella</taxon>
    </lineage>
</organism>
<dbReference type="CDD" id="cd00130">
    <property type="entry name" value="PAS"/>
    <property type="match status" value="1"/>
</dbReference>
<dbReference type="SMART" id="SM00091">
    <property type="entry name" value="PAS"/>
    <property type="match status" value="2"/>
</dbReference>
<dbReference type="EMBL" id="FLYE01000047">
    <property type="protein sequence ID" value="SCA58044.1"/>
    <property type="molecule type" value="Genomic_DNA"/>
</dbReference>
<dbReference type="STRING" id="1867952.MTBPR1_80098"/>
<dbReference type="SUPFAM" id="SSF55073">
    <property type="entry name" value="Nucleotide cyclase"/>
    <property type="match status" value="1"/>
</dbReference>
<dbReference type="Proteomes" id="UP000231658">
    <property type="component" value="Unassembled WGS sequence"/>
</dbReference>
<dbReference type="InterPro" id="IPR029787">
    <property type="entry name" value="Nucleotide_cyclase"/>
</dbReference>
<feature type="domain" description="GGDEF" evidence="2">
    <location>
        <begin position="307"/>
        <end position="440"/>
    </location>
</feature>
<dbReference type="Pfam" id="PF00989">
    <property type="entry name" value="PAS"/>
    <property type="match status" value="1"/>
</dbReference>
<protein>
    <submittedName>
        <fullName evidence="3">Response regulator containing a CheY-like receiver domain and a GGDEF domain</fullName>
    </submittedName>
</protein>
<evidence type="ECO:0000313" key="3">
    <source>
        <dbReference type="EMBL" id="SCA58044.1"/>
    </source>
</evidence>
<dbReference type="PANTHER" id="PTHR46663">
    <property type="entry name" value="DIGUANYLATE CYCLASE DGCT-RELATED"/>
    <property type="match status" value="1"/>
</dbReference>
<dbReference type="FunFam" id="3.30.70.270:FF:000001">
    <property type="entry name" value="Diguanylate cyclase domain protein"/>
    <property type="match status" value="1"/>
</dbReference>
<evidence type="ECO:0000259" key="2">
    <source>
        <dbReference type="PROSITE" id="PS50887"/>
    </source>
</evidence>
<evidence type="ECO:0000259" key="1">
    <source>
        <dbReference type="PROSITE" id="PS50112"/>
    </source>
</evidence>
<dbReference type="NCBIfam" id="TIGR00254">
    <property type="entry name" value="GGDEF"/>
    <property type="match status" value="1"/>
</dbReference>
<dbReference type="Pfam" id="PF00990">
    <property type="entry name" value="GGDEF"/>
    <property type="match status" value="1"/>
</dbReference>
<proteinExistence type="predicted"/>
<dbReference type="SMART" id="SM00267">
    <property type="entry name" value="GGDEF"/>
    <property type="match status" value="1"/>
</dbReference>